<dbReference type="Gene3D" id="3.50.50.60">
    <property type="entry name" value="FAD/NAD(P)-binding domain"/>
    <property type="match status" value="2"/>
</dbReference>
<evidence type="ECO:0000313" key="9">
    <source>
        <dbReference type="EMBL" id="CAC5387416.1"/>
    </source>
</evidence>
<comment type="similarity">
    <text evidence="1">Belongs to the Rab GDI family.</text>
</comment>
<dbReference type="InterPro" id="IPR052206">
    <property type="entry name" value="Retinol_saturase"/>
</dbReference>
<evidence type="ECO:0000256" key="6">
    <source>
        <dbReference type="ARBA" id="ARBA00022857"/>
    </source>
</evidence>
<keyword evidence="3" id="KW-0285">Flavoprotein</keyword>
<feature type="transmembrane region" description="Helical" evidence="8">
    <location>
        <begin position="20"/>
        <end position="38"/>
    </location>
</feature>
<evidence type="ECO:0000256" key="3">
    <source>
        <dbReference type="ARBA" id="ARBA00022630"/>
    </source>
</evidence>
<dbReference type="InterPro" id="IPR018203">
    <property type="entry name" value="GDP_dissociation_inhibitor"/>
</dbReference>
<protein>
    <submittedName>
        <fullName evidence="9">RETSAT</fullName>
        <ecNumber evidence="9">1.3.99.23</ecNumber>
    </submittedName>
</protein>
<dbReference type="PANTHER" id="PTHR46091:SF3">
    <property type="entry name" value="AMINE OXIDASE DOMAIN-CONTAINING PROTEIN"/>
    <property type="match status" value="1"/>
</dbReference>
<evidence type="ECO:0000256" key="4">
    <source>
        <dbReference type="ARBA" id="ARBA00022729"/>
    </source>
</evidence>
<keyword evidence="8" id="KW-1133">Transmembrane helix</keyword>
<evidence type="ECO:0000256" key="8">
    <source>
        <dbReference type="SAM" id="Phobius"/>
    </source>
</evidence>
<keyword evidence="10" id="KW-1185">Reference proteome</keyword>
<reference evidence="9 10" key="1">
    <citation type="submission" date="2020-06" db="EMBL/GenBank/DDBJ databases">
        <authorList>
            <person name="Li R."/>
            <person name="Bekaert M."/>
        </authorList>
    </citation>
    <scope>NUCLEOTIDE SEQUENCE [LARGE SCALE GENOMIC DNA]</scope>
    <source>
        <strain evidence="10">wild</strain>
    </source>
</reference>
<dbReference type="PANTHER" id="PTHR46091">
    <property type="entry name" value="BLR7054 PROTEIN"/>
    <property type="match status" value="1"/>
</dbReference>
<dbReference type="InterPro" id="IPR036188">
    <property type="entry name" value="FAD/NAD-bd_sf"/>
</dbReference>
<keyword evidence="9" id="KW-0560">Oxidoreductase</keyword>
<comment type="similarity">
    <text evidence="2">Belongs to the carotenoid/retinoid oxidoreductase family. CrtISO subfamily.</text>
</comment>
<dbReference type="Proteomes" id="UP000507470">
    <property type="component" value="Unassembled WGS sequence"/>
</dbReference>
<evidence type="ECO:0000256" key="2">
    <source>
        <dbReference type="ARBA" id="ARBA00005855"/>
    </source>
</evidence>
<evidence type="ECO:0000256" key="5">
    <source>
        <dbReference type="ARBA" id="ARBA00022827"/>
    </source>
</evidence>
<dbReference type="OrthoDB" id="38045at2759"/>
<organism evidence="9 10">
    <name type="scientific">Mytilus coruscus</name>
    <name type="common">Sea mussel</name>
    <dbReference type="NCBI Taxonomy" id="42192"/>
    <lineage>
        <taxon>Eukaryota</taxon>
        <taxon>Metazoa</taxon>
        <taxon>Spiralia</taxon>
        <taxon>Lophotrochozoa</taxon>
        <taxon>Mollusca</taxon>
        <taxon>Bivalvia</taxon>
        <taxon>Autobranchia</taxon>
        <taxon>Pteriomorphia</taxon>
        <taxon>Mytilida</taxon>
        <taxon>Mytiloidea</taxon>
        <taxon>Mytilidae</taxon>
        <taxon>Mytilinae</taxon>
        <taxon>Mytilus</taxon>
    </lineage>
</organism>
<keyword evidence="7" id="KW-0520">NAD</keyword>
<dbReference type="AlphaFoldDB" id="A0A6J8BVC8"/>
<keyword evidence="8" id="KW-0812">Transmembrane</keyword>
<sequence>MAIDIGMFNFVEYLVTNPSILIAIVLLYCFIFGLSILFSGPKPGKNPFSINHVRPVAKLVTDQSQRDKVLKQKFKPYKVPSEKLDAIVIGSGIGGLSTAVLLAKAGKKVLVLEQHDQAGGCCHTFIDKGYEFDTGIHYIGKMYDGHPDRVLTDQLTGGAIEYPLIEEIYDVVRLGDPAKSRAYNINSGREKLQKTLIEYFPKEETAIQKFMQFLKESKNSFTGYFAMKVLPKRVVKLLIATGIYKFMFKSYAKFHGKSLKSLLDELTENEELKAVLSYCWGDYGTYPSNTSSIMHSALLNLFISGGYYIRGGPSEVVFQTILTLEKFGGRIFMQAPIQKILLDDSGRAHGVVPSKSSQLLHAALFNHYAEGAYYIRGGSSEIPYQIVQRIEALGGKVLVKAPVQKILTDDQGRAMGVLVGKGTNSCELFAKNIISDAGVSNTFLRLLPKEVAVKSSIFPMIKKVGESFSFISMFVGLEGTTEELGLKAQNIWAFTRPDVEELTKEYVNLSVEEAAEAEVPLLFPGKSNLLIITICPYKWFDRWEDEKVKKRGGEYDGLKNAIGRQMLNQVLLMFPQLEDKVVYTDVGSPVSNKYYLGFDKGEMYGLDHTLQRFSPEVSLELRAQTDIPGLFLTGQDISTCGFTGAMFGGMFCAGAVLNRKLHNDLETLVTEIRKTNQTKKE</sequence>
<dbReference type="EC" id="1.3.99.23" evidence="9"/>
<gene>
    <name evidence="9" type="ORF">MCOR_22751</name>
</gene>
<keyword evidence="4" id="KW-0732">Signal</keyword>
<evidence type="ECO:0000256" key="7">
    <source>
        <dbReference type="ARBA" id="ARBA00023027"/>
    </source>
</evidence>
<keyword evidence="5" id="KW-0274">FAD</keyword>
<dbReference type="EMBL" id="CACVKT020004000">
    <property type="protein sequence ID" value="CAC5387416.1"/>
    <property type="molecule type" value="Genomic_DNA"/>
</dbReference>
<accession>A0A6J8BVC8</accession>
<dbReference type="GO" id="GO:0005092">
    <property type="term" value="F:GDP-dissociation inhibitor activity"/>
    <property type="evidence" value="ECO:0007669"/>
    <property type="project" value="InterPro"/>
</dbReference>
<keyword evidence="6" id="KW-0521">NADP</keyword>
<dbReference type="SUPFAM" id="SSF51905">
    <property type="entry name" value="FAD/NAD(P)-binding domain"/>
    <property type="match status" value="2"/>
</dbReference>
<keyword evidence="8" id="KW-0472">Membrane</keyword>
<proteinExistence type="inferred from homology"/>
<evidence type="ECO:0000313" key="10">
    <source>
        <dbReference type="Proteomes" id="UP000507470"/>
    </source>
</evidence>
<dbReference type="GO" id="GO:0051786">
    <property type="term" value="F:all-trans-retinol 13,14-reductase activity"/>
    <property type="evidence" value="ECO:0007669"/>
    <property type="project" value="UniProtKB-EC"/>
</dbReference>
<dbReference type="PRINTS" id="PR00891">
    <property type="entry name" value="RABGDIREP"/>
</dbReference>
<evidence type="ECO:0000256" key="1">
    <source>
        <dbReference type="ARBA" id="ARBA00005593"/>
    </source>
</evidence>
<dbReference type="Pfam" id="PF13450">
    <property type="entry name" value="NAD_binding_8"/>
    <property type="match status" value="1"/>
</dbReference>
<name>A0A6J8BVC8_MYTCO</name>
<dbReference type="GO" id="GO:0007264">
    <property type="term" value="P:small GTPase-mediated signal transduction"/>
    <property type="evidence" value="ECO:0007669"/>
    <property type="project" value="InterPro"/>
</dbReference>